<dbReference type="EMBL" id="LR134155">
    <property type="protein sequence ID" value="VEA71128.1"/>
    <property type="molecule type" value="Genomic_DNA"/>
</dbReference>
<evidence type="ECO:0000313" key="1">
    <source>
        <dbReference type="EMBL" id="VEA71128.1"/>
    </source>
</evidence>
<sequence length="228" mass="25624">MLGQYMAQNGASAAEIAQAEVFFCGSVSKIKILCFDLKLNDKDVYMKYGLIFMLPAFFLTGCSVDVSSSMPDYLGRDKAFIRVDNSFQPTPFRLEKMLSDERCMKSEGVYGLTSKVAVMGIKSSYSKRVDGAAPPSQSFLNRGYLEYSIQGGKAYKIWWRHDERSMYGIDLGRTFSNSFMAKDGHTYEIKTKGNDIVIYDVSEGKEAPSVEIKECAYDVTMLGKKEYL</sequence>
<accession>A0A3S4GC68</accession>
<gene>
    <name evidence="1" type="ORF">NCTC9419_02654</name>
</gene>
<reference evidence="1 2" key="1">
    <citation type="submission" date="2018-12" db="EMBL/GenBank/DDBJ databases">
        <authorList>
            <consortium name="Pathogen Informatics"/>
        </authorList>
    </citation>
    <scope>NUCLEOTIDE SEQUENCE [LARGE SCALE GENOMIC DNA]</scope>
    <source>
        <strain evidence="1 2">NCTC9419</strain>
    </source>
</reference>
<dbReference type="Proteomes" id="UP000271603">
    <property type="component" value="Chromosome"/>
</dbReference>
<evidence type="ECO:0000313" key="2">
    <source>
        <dbReference type="Proteomes" id="UP000271603"/>
    </source>
</evidence>
<protein>
    <submittedName>
        <fullName evidence="1">Uncharacterized protein</fullName>
    </submittedName>
</protein>
<name>A0A3S4GC68_SERRU</name>
<proteinExistence type="predicted"/>
<organism evidence="1 2">
    <name type="scientific">Serratia rubidaea</name>
    <name type="common">Serratia marinorubra</name>
    <dbReference type="NCBI Taxonomy" id="61652"/>
    <lineage>
        <taxon>Bacteria</taxon>
        <taxon>Pseudomonadati</taxon>
        <taxon>Pseudomonadota</taxon>
        <taxon>Gammaproteobacteria</taxon>
        <taxon>Enterobacterales</taxon>
        <taxon>Yersiniaceae</taxon>
        <taxon>Serratia</taxon>
    </lineage>
</organism>
<dbReference type="AlphaFoldDB" id="A0A3S4GC68"/>